<protein>
    <submittedName>
        <fullName evidence="2">Uncharacterized protein</fullName>
    </submittedName>
</protein>
<dbReference type="EMBL" id="RQVS01000011">
    <property type="protein sequence ID" value="RRJ86145.1"/>
    <property type="molecule type" value="Genomic_DNA"/>
</dbReference>
<dbReference type="Proteomes" id="UP000274391">
    <property type="component" value="Unassembled WGS sequence"/>
</dbReference>
<accession>A0A3P3VTM9</accession>
<feature type="region of interest" description="Disordered" evidence="1">
    <location>
        <begin position="420"/>
        <end position="440"/>
    </location>
</feature>
<name>A0A3P3VTM9_9MICO</name>
<evidence type="ECO:0000256" key="1">
    <source>
        <dbReference type="SAM" id="MobiDB-lite"/>
    </source>
</evidence>
<feature type="region of interest" description="Disordered" evidence="1">
    <location>
        <begin position="159"/>
        <end position="257"/>
    </location>
</feature>
<feature type="compositionally biased region" description="Polar residues" evidence="1">
    <location>
        <begin position="197"/>
        <end position="220"/>
    </location>
</feature>
<proteinExistence type="predicted"/>
<dbReference type="RefSeq" id="WP_124972894.1">
    <property type="nucleotide sequence ID" value="NZ_RQVS01000011.1"/>
</dbReference>
<feature type="region of interest" description="Disordered" evidence="1">
    <location>
        <begin position="287"/>
        <end position="307"/>
    </location>
</feature>
<dbReference type="AlphaFoldDB" id="A0A3P3VTM9"/>
<reference evidence="2 3" key="1">
    <citation type="submission" date="2018-11" db="EMBL/GenBank/DDBJ databases">
        <title>YIM 102482-1 draft genome.</title>
        <authorList>
            <person name="Li G."/>
            <person name="Jiang Y."/>
        </authorList>
    </citation>
    <scope>NUCLEOTIDE SEQUENCE [LARGE SCALE GENOMIC DNA]</scope>
    <source>
        <strain evidence="2 3">YIM 102482-1</strain>
    </source>
</reference>
<evidence type="ECO:0000313" key="3">
    <source>
        <dbReference type="Proteomes" id="UP000274391"/>
    </source>
</evidence>
<sequence length="480" mass="47776">MDSTDLQTAIDQLDDSKAELNSLQFIDTMFGGEVDGAIRDAAGRFVTYLDDLRDAADRLRSEDGAARGAFEAATVAYDSLPSGQPNFIESALGSLPQVEIPFLNVVVTGQEYLNGVIARREQEREEQAREAMRTLREALTTHASTIEKLSVTAIVPFGAENPVDPPITPPGEKDGNSTSKQGPTPPGSRSPIPGHGSDNTVASVPSGSTGTATPVRSPDTSAGPYPTNPGPIGGIDPTVLGHHAGTQPVPGGFPPVEYPPVEVPDTVIPPVSEWPLKVYRPGDLSVDGPLDGGYSTPRDPSHGSMPRDPYLRQFIEERQGLAQGGFGVLGAASLAGAALAARGGIGGGAAMASGMGGGAGVSGAALPGAAGAGNAGAFGSSTGGAAGASPGGVGAGAGGAGGAAQGAGARGGGAGAGMMGGAGGGAVQQEDAKSKRRRKYGRSGVEFFDQAGVVDPGVAGAAGSATDAVIDVNFDGGERW</sequence>
<comment type="caution">
    <text evidence="2">The sequence shown here is derived from an EMBL/GenBank/DDBJ whole genome shotgun (WGS) entry which is preliminary data.</text>
</comment>
<gene>
    <name evidence="2" type="ORF">EG850_09550</name>
</gene>
<evidence type="ECO:0000313" key="2">
    <source>
        <dbReference type="EMBL" id="RRJ86145.1"/>
    </source>
</evidence>
<keyword evidence="3" id="KW-1185">Reference proteome</keyword>
<organism evidence="2 3">
    <name type="scientific">Gulosibacter macacae</name>
    <dbReference type="NCBI Taxonomy" id="2488791"/>
    <lineage>
        <taxon>Bacteria</taxon>
        <taxon>Bacillati</taxon>
        <taxon>Actinomycetota</taxon>
        <taxon>Actinomycetes</taxon>
        <taxon>Micrococcales</taxon>
        <taxon>Microbacteriaceae</taxon>
        <taxon>Gulosibacter</taxon>
    </lineage>
</organism>
<dbReference type="OrthoDB" id="9930567at2"/>